<dbReference type="EMBL" id="AP022566">
    <property type="protein sequence ID" value="BBX30541.1"/>
    <property type="molecule type" value="Genomic_DNA"/>
</dbReference>
<keyword evidence="2" id="KW-0614">Plasmid</keyword>
<proteinExistence type="predicted"/>
<keyword evidence="1" id="KW-0732">Signal</keyword>
<sequence>MASVNKVLLLGAVLSVAIVGACATESSTDAAAPSDVGTAAPAYRLEIGKKPSSLEVYVSKMPTHGEAEAIIADLQRKFEDKDDGYFVSINCSAGGTRDVDNRLGNGKFAIGAIGAARTGLDEAQHEVALVDGGKCPPDPLPTAAPAALTAQQVVDAISAAGLPVVDPRDNSSRICQKAGCVQLVTTDYFSVYQFPDVDSAAKWASIYPSGYLKGTVFLRYTEGGSHPTDPALIPRYNAVLDGMQTGN</sequence>
<feature type="chain" id="PRO_5027038246" description="DUF5642 domain-containing protein" evidence="1">
    <location>
        <begin position="24"/>
        <end position="247"/>
    </location>
</feature>
<evidence type="ECO:0008006" key="4">
    <source>
        <dbReference type="Google" id="ProtNLM"/>
    </source>
</evidence>
<accession>A0A6N4V4J8</accession>
<dbReference type="Proteomes" id="UP000466906">
    <property type="component" value="Plasmid pJCM12272"/>
</dbReference>
<dbReference type="RefSeq" id="WP_163670576.1">
    <property type="nucleotide sequence ID" value="NZ_AP022566.1"/>
</dbReference>
<gene>
    <name evidence="2" type="ORF">MALV_56660</name>
</gene>
<evidence type="ECO:0000313" key="2">
    <source>
        <dbReference type="EMBL" id="BBX30541.1"/>
    </source>
</evidence>
<protein>
    <recommendedName>
        <fullName evidence="4">DUF5642 domain-containing protein</fullName>
    </recommendedName>
</protein>
<evidence type="ECO:0000313" key="3">
    <source>
        <dbReference type="Proteomes" id="UP000466906"/>
    </source>
</evidence>
<dbReference type="AlphaFoldDB" id="A0A6N4V4J8"/>
<dbReference type="KEGG" id="malv:MALV_56660"/>
<name>A0A6N4V4J8_9MYCO</name>
<geneLocation type="plasmid" evidence="2 3">
    <name>pJCM12272</name>
</geneLocation>
<dbReference type="PROSITE" id="PS51257">
    <property type="entry name" value="PROKAR_LIPOPROTEIN"/>
    <property type="match status" value="1"/>
</dbReference>
<reference evidence="2 3" key="1">
    <citation type="journal article" date="2019" name="Emerg. Microbes Infect.">
        <title>Comprehensive subspecies identification of 175 nontuberculous mycobacteria species based on 7547 genomic profiles.</title>
        <authorList>
            <person name="Matsumoto Y."/>
            <person name="Kinjo T."/>
            <person name="Motooka D."/>
            <person name="Nabeya D."/>
            <person name="Jung N."/>
            <person name="Uechi K."/>
            <person name="Horii T."/>
            <person name="Iida T."/>
            <person name="Fujita J."/>
            <person name="Nakamura S."/>
        </authorList>
    </citation>
    <scope>NUCLEOTIDE SEQUENCE [LARGE SCALE GENOMIC DNA]</scope>
    <source>
        <strain evidence="2 3">JCM 12272</strain>
        <plasmid evidence="2">pJCM12272</plasmid>
    </source>
</reference>
<keyword evidence="3" id="KW-1185">Reference proteome</keyword>
<feature type="signal peptide" evidence="1">
    <location>
        <begin position="1"/>
        <end position="23"/>
    </location>
</feature>
<organism evidence="2 3">
    <name type="scientific">Mycolicibacterium alvei</name>
    <dbReference type="NCBI Taxonomy" id="67081"/>
    <lineage>
        <taxon>Bacteria</taxon>
        <taxon>Bacillati</taxon>
        <taxon>Actinomycetota</taxon>
        <taxon>Actinomycetes</taxon>
        <taxon>Mycobacteriales</taxon>
        <taxon>Mycobacteriaceae</taxon>
        <taxon>Mycolicibacterium</taxon>
    </lineage>
</organism>
<evidence type="ECO:0000256" key="1">
    <source>
        <dbReference type="SAM" id="SignalP"/>
    </source>
</evidence>